<keyword evidence="2" id="KW-0812">Transmembrane</keyword>
<evidence type="ECO:0000313" key="4">
    <source>
        <dbReference type="EMBL" id="MDW0118383.1"/>
    </source>
</evidence>
<dbReference type="RefSeq" id="WP_317941220.1">
    <property type="nucleotide sequence ID" value="NZ_JAUBDJ010000012.1"/>
</dbReference>
<keyword evidence="1" id="KW-0175">Coiled coil</keyword>
<evidence type="ECO:0000313" key="5">
    <source>
        <dbReference type="Proteomes" id="UP001271648"/>
    </source>
</evidence>
<proteinExistence type="predicted"/>
<accession>A0AAW9AGS7</accession>
<keyword evidence="2" id="KW-1133">Transmembrane helix</keyword>
<gene>
    <name evidence="4" type="ORF">QTL97_15735</name>
</gene>
<feature type="coiled-coil region" evidence="1">
    <location>
        <begin position="180"/>
        <end position="234"/>
    </location>
</feature>
<protein>
    <submittedName>
        <fullName evidence="4">AAA family ATPase</fullName>
    </submittedName>
</protein>
<dbReference type="AlphaFoldDB" id="A0AAW9AGS7"/>
<organism evidence="4 5">
    <name type="scientific">Sporosarcina thermotolerans</name>
    <dbReference type="NCBI Taxonomy" id="633404"/>
    <lineage>
        <taxon>Bacteria</taxon>
        <taxon>Bacillati</taxon>
        <taxon>Bacillota</taxon>
        <taxon>Bacilli</taxon>
        <taxon>Bacillales</taxon>
        <taxon>Caryophanaceae</taxon>
        <taxon>Sporosarcina</taxon>
    </lineage>
</organism>
<feature type="coiled-coil region" evidence="1">
    <location>
        <begin position="274"/>
        <end position="301"/>
    </location>
</feature>
<dbReference type="SUPFAM" id="SSF52540">
    <property type="entry name" value="P-loop containing nucleoside triphosphate hydrolases"/>
    <property type="match status" value="1"/>
</dbReference>
<dbReference type="PANTHER" id="PTHR41259:SF1">
    <property type="entry name" value="DOUBLE-STRAND BREAK REPAIR RAD50 ATPASE, PUTATIVE-RELATED"/>
    <property type="match status" value="1"/>
</dbReference>
<feature type="transmembrane region" description="Helical" evidence="2">
    <location>
        <begin position="453"/>
        <end position="471"/>
    </location>
</feature>
<dbReference type="Gene3D" id="3.40.50.300">
    <property type="entry name" value="P-loop containing nucleotide triphosphate hydrolases"/>
    <property type="match status" value="2"/>
</dbReference>
<keyword evidence="5" id="KW-1185">Reference proteome</keyword>
<feature type="coiled-coil region" evidence="1">
    <location>
        <begin position="508"/>
        <end position="570"/>
    </location>
</feature>
<keyword evidence="2" id="KW-0472">Membrane</keyword>
<dbReference type="PANTHER" id="PTHR41259">
    <property type="entry name" value="DOUBLE-STRAND BREAK REPAIR RAD50 ATPASE, PUTATIVE-RELATED"/>
    <property type="match status" value="1"/>
</dbReference>
<name>A0AAW9AGS7_9BACL</name>
<dbReference type="EMBL" id="JAUBDJ010000012">
    <property type="protein sequence ID" value="MDW0118383.1"/>
    <property type="molecule type" value="Genomic_DNA"/>
</dbReference>
<reference evidence="4 5" key="1">
    <citation type="submission" date="2023-06" db="EMBL/GenBank/DDBJ databases">
        <title>Sporosarcina sp. nov., isolated from Korean traditional fermented seafood 'Jeotgal'.</title>
        <authorList>
            <person name="Yang A.I."/>
            <person name="Shin N.-R."/>
        </authorList>
    </citation>
    <scope>NUCLEOTIDE SEQUENCE [LARGE SCALE GENOMIC DNA]</scope>
    <source>
        <strain evidence="4 5">KCTC43456</strain>
    </source>
</reference>
<evidence type="ECO:0000259" key="3">
    <source>
        <dbReference type="Pfam" id="PF13514"/>
    </source>
</evidence>
<feature type="transmembrane region" description="Helical" evidence="2">
    <location>
        <begin position="476"/>
        <end position="495"/>
    </location>
</feature>
<evidence type="ECO:0000256" key="1">
    <source>
        <dbReference type="SAM" id="Coils"/>
    </source>
</evidence>
<dbReference type="InterPro" id="IPR027417">
    <property type="entry name" value="P-loop_NTPase"/>
</dbReference>
<feature type="domain" description="YhaN AAA" evidence="3">
    <location>
        <begin position="1"/>
        <end position="203"/>
    </location>
</feature>
<feature type="coiled-coil region" evidence="1">
    <location>
        <begin position="665"/>
        <end position="692"/>
    </location>
</feature>
<sequence>MKIKKIVIYGFGKHENKTIDFDDGVNVIYGQNEAGKTTIQQFIVQTLFGYPQKNSAQLRYEPKSGGKYGGQVHLHDEVYGDCIIERVRGKSSGDVTVIFEDGSQGGEEALQNLLRQYDRASFESVFSFSLLQLQGFERMDEIELSRTLLASGTTGIDSLLSVERKLEKEIGDLFKKTGRNPEMNVRLQELKDLEADLKKEQESVSDYSPKVKRIREIEHEWTDAKEAYDRVREQKQLLGLQLQLLPLHEQKQTLLTKLDRLGEVVFPADGIRRFETVKSKLTEMEAKMRGLNDEIEGLNKQLLDRPDNQTVMTIDGLLNREPEWHKWRTELGTIREQIRHLKEKRLQLLDRLGLDTDDLILEADVSIHQEESLYDQLQTIAEFDRQLGYIDRQLTQLENALGEVRNDQLALKKNPPSDEEQKRVDEWPSIESRLSEAKAYLQFSQSKSTSGNSLPFLLMFIVAILAIGFGLMDKQWLFVIIGICIAGAAVILGFGNKKQPDDSKTVEMQKFVDTYSAYENQMRGLTEKIAAYRQRDSQLTETARTYERQMSGIETEFENLSRKKENLEEALSGFFIAYGMRKIPNSGILHEFFGMARMIQEINRESFELNDKHGQLIDQIQERREQIESIIGLEVPEDTLYDKLRSEFIRRKSDMQTFTTISKRLEIVLTERNDLNAIIESLQEQRNHLFKEACVDTEEQYYQAYTDFEEKARLGKQLEDTDSQLGVHEERVGDYDLSEEELKMKIRDAEKELFELEARLDQFVQEKTTLKIETEKLLTDDAYQQKQQVFELKKAEFAELAKKWAVRQTAVTAIKGMMKDLKDKKLPKVLSGAESLFRELTGEEYVSLTILENGLFQAVSRDGMRYPIIELSQATKEQAYISLRLSLAVEMERTAPFPIIMDDPFVHFDELRLSRMKKIVEQLSIKHQFIYFTCHDKIVEEWTNDKVITVSNIGSVKGAIIK</sequence>
<evidence type="ECO:0000256" key="2">
    <source>
        <dbReference type="SAM" id="Phobius"/>
    </source>
</evidence>
<dbReference type="Pfam" id="PF13514">
    <property type="entry name" value="AAA_27"/>
    <property type="match status" value="1"/>
</dbReference>
<feature type="coiled-coil region" evidence="1">
    <location>
        <begin position="739"/>
        <end position="773"/>
    </location>
</feature>
<comment type="caution">
    <text evidence="4">The sequence shown here is derived from an EMBL/GenBank/DDBJ whole genome shotgun (WGS) entry which is preliminary data.</text>
</comment>
<dbReference type="Proteomes" id="UP001271648">
    <property type="component" value="Unassembled WGS sequence"/>
</dbReference>
<dbReference type="InterPro" id="IPR038734">
    <property type="entry name" value="YhaN_AAA"/>
</dbReference>